<organism evidence="1 2">
    <name type="scientific">Dinoroseobacter shibae (strain DSM 16493 / NCIMB 14021 / DFL 12)</name>
    <dbReference type="NCBI Taxonomy" id="398580"/>
    <lineage>
        <taxon>Bacteria</taxon>
        <taxon>Pseudomonadati</taxon>
        <taxon>Pseudomonadota</taxon>
        <taxon>Alphaproteobacteria</taxon>
        <taxon>Rhodobacterales</taxon>
        <taxon>Roseobacteraceae</taxon>
        <taxon>Dinoroseobacter</taxon>
    </lineage>
</organism>
<gene>
    <name evidence="1" type="ordered locus">Dshi_2897</name>
</gene>
<evidence type="ECO:0000313" key="1">
    <source>
        <dbReference type="EMBL" id="ABV94630.1"/>
    </source>
</evidence>
<protein>
    <submittedName>
        <fullName evidence="1">Uncharacterized protein</fullName>
    </submittedName>
</protein>
<dbReference type="Proteomes" id="UP000006833">
    <property type="component" value="Chromosome"/>
</dbReference>
<evidence type="ECO:0000313" key="2">
    <source>
        <dbReference type="Proteomes" id="UP000006833"/>
    </source>
</evidence>
<accession>A8LJM7</accession>
<dbReference type="OrthoDB" id="7867222at2"/>
<dbReference type="HOGENOM" id="CLU_1213256_0_0_5"/>
<dbReference type="EMBL" id="CP000830">
    <property type="protein sequence ID" value="ABV94630.1"/>
    <property type="molecule type" value="Genomic_DNA"/>
</dbReference>
<dbReference type="eggNOG" id="ENOG5032ZB8">
    <property type="taxonomic scope" value="Bacteria"/>
</dbReference>
<proteinExistence type="predicted"/>
<dbReference type="RefSeq" id="WP_012179558.1">
    <property type="nucleotide sequence ID" value="NC_009952.1"/>
</dbReference>
<reference evidence="2" key="1">
    <citation type="journal article" date="2010" name="ISME J.">
        <title>The complete genome sequence of the algal symbiont Dinoroseobacter shibae: a hitchhiker's guide to life in the sea.</title>
        <authorList>
            <person name="Wagner-Dobler I."/>
            <person name="Ballhausen B."/>
            <person name="Berger M."/>
            <person name="Brinkhoff T."/>
            <person name="Buchholz I."/>
            <person name="Bunk B."/>
            <person name="Cypionka H."/>
            <person name="Daniel R."/>
            <person name="Drepper T."/>
            <person name="Gerdts G."/>
            <person name="Hahnke S."/>
            <person name="Han C."/>
            <person name="Jahn D."/>
            <person name="Kalhoefer D."/>
            <person name="Kiss H."/>
            <person name="Klenk H.P."/>
            <person name="Kyrpides N."/>
            <person name="Liebl W."/>
            <person name="Liesegang H."/>
            <person name="Meincke L."/>
            <person name="Pati A."/>
            <person name="Petersen J."/>
            <person name="Piekarski T."/>
            <person name="Pommerenke C."/>
            <person name="Pradella S."/>
            <person name="Pukall R."/>
            <person name="Rabus R."/>
            <person name="Stackebrandt E."/>
            <person name="Thole S."/>
            <person name="Thompson L."/>
            <person name="Tielen P."/>
            <person name="Tomasch J."/>
            <person name="von Jan M."/>
            <person name="Wanphrut N."/>
            <person name="Wichels A."/>
            <person name="Zech H."/>
            <person name="Simon M."/>
        </authorList>
    </citation>
    <scope>NUCLEOTIDE SEQUENCE [LARGE SCALE GENOMIC DNA]</scope>
    <source>
        <strain evidence="2">DSM 16493 / NCIMB 14021 / DFL 12</strain>
    </source>
</reference>
<sequence length="228" mass="24990">MATVISRLFSAEAGANKVAKTFERARFPRRDTHVVRMGEDHTVASVTDAMVSLGVAEETARAYTSKMADGGAVFVVKATYKPLTAKTIAREILDAADTVDMGAVEEENWVKDEIEPMSSVLDDHPLFFTRVRETHERKGPVTAGIMPLLSKRKPHSSSVISGGKKMSFWPMPLLREGLITKPRLRKDGPVTARLPFPLLSGGKRDKSVIPGGKLIVEENLGIPSIIRR</sequence>
<keyword evidence="2" id="KW-1185">Reference proteome</keyword>
<dbReference type="KEGG" id="dsh:Dshi_2897"/>
<name>A8LJM7_DINSH</name>
<dbReference type="AlphaFoldDB" id="A8LJM7"/>
<dbReference type="STRING" id="398580.Dshi_2897"/>